<keyword evidence="1" id="KW-0472">Membrane</keyword>
<feature type="transmembrane region" description="Helical" evidence="1">
    <location>
        <begin position="80"/>
        <end position="100"/>
    </location>
</feature>
<feature type="transmembrane region" description="Helical" evidence="1">
    <location>
        <begin position="406"/>
        <end position="425"/>
    </location>
</feature>
<dbReference type="Proteomes" id="UP001499978">
    <property type="component" value="Unassembled WGS sequence"/>
</dbReference>
<feature type="transmembrane region" description="Helical" evidence="1">
    <location>
        <begin position="56"/>
        <end position="74"/>
    </location>
</feature>
<accession>A0ABN3N698</accession>
<feature type="transmembrane region" description="Helical" evidence="1">
    <location>
        <begin position="160"/>
        <end position="180"/>
    </location>
</feature>
<proteinExistence type="predicted"/>
<name>A0ABN3N698_9ACTN</name>
<evidence type="ECO:0000313" key="2">
    <source>
        <dbReference type="EMBL" id="GAA2512939.1"/>
    </source>
</evidence>
<sequence length="609" mass="63428">MSSADAVAEPTAPASAPPGRLAGPAVAPLVGAGLAALTVSVAFAAARAGAGWAHPVYWAGQLLLIGAVAAAVLSPRVSPAGRLLAVFGFTAAQFVIKLAYAPLRFRFADELQHWQTTLGMADAGRQFPTNHSLPISPRFPGLETLTLTVMRATGLSFHPAAVLVCAASAMLLTAALLLLLREVTSRPELLTLAALVYLCNPNHGFFTAMFLYTAPALPMLALCLTQAVSLLRQPAGPARRLAAGLLFAGAVVVAHHLTMVVALALLTLAAAAGAAIRRLRPAARPLATLAGGAWALAAAWVWLVAPQVVDYLGGPLVALAQTFARLGAVRPDVVAGSAGAKPLVETALSLAAILVLAGATAALGWWALRARRLLLAATMAAVTAVEGAIVVIRVVSPRGEELAGRAPAYLTLLVALALALGLAQLPPATLAGRRWRLGVGAALMVVFCGGLTAGWPPYWLRLPGRHLPAGYEAAVDTRTMELGWWSRRRLPAGGRFVADFGNQTVVGTIGGLDPVGHAAALFHRPGFDYADRSAVQDLRIRYVVADRRLTQVPAPRGSYFLDPPPSDADPTRPLPAGALEKFAAVEGVGVTFDDGVIRVYDLSNSRYAW</sequence>
<feature type="transmembrane region" description="Helical" evidence="1">
    <location>
        <begin position="205"/>
        <end position="225"/>
    </location>
</feature>
<keyword evidence="1" id="KW-1133">Transmembrane helix</keyword>
<gene>
    <name evidence="2" type="ORF">GCM10010201_05520</name>
</gene>
<keyword evidence="3" id="KW-1185">Reference proteome</keyword>
<feature type="transmembrane region" description="Helical" evidence="1">
    <location>
        <begin position="373"/>
        <end position="394"/>
    </location>
</feature>
<protein>
    <recommendedName>
        <fullName evidence="4">Integral membrane protein</fullName>
    </recommendedName>
</protein>
<evidence type="ECO:0000313" key="3">
    <source>
        <dbReference type="Proteomes" id="UP001499978"/>
    </source>
</evidence>
<evidence type="ECO:0008006" key="4">
    <source>
        <dbReference type="Google" id="ProtNLM"/>
    </source>
</evidence>
<feature type="transmembrane region" description="Helical" evidence="1">
    <location>
        <begin position="286"/>
        <end position="305"/>
    </location>
</feature>
<feature type="transmembrane region" description="Helical" evidence="1">
    <location>
        <begin position="437"/>
        <end position="459"/>
    </location>
</feature>
<reference evidence="2 3" key="1">
    <citation type="journal article" date="2019" name="Int. J. Syst. Evol. Microbiol.">
        <title>The Global Catalogue of Microorganisms (GCM) 10K type strain sequencing project: providing services to taxonomists for standard genome sequencing and annotation.</title>
        <authorList>
            <consortium name="The Broad Institute Genomics Platform"/>
            <consortium name="The Broad Institute Genome Sequencing Center for Infectious Disease"/>
            <person name="Wu L."/>
            <person name="Ma J."/>
        </authorList>
    </citation>
    <scope>NUCLEOTIDE SEQUENCE [LARGE SCALE GENOMIC DNA]</scope>
    <source>
        <strain evidence="2 3">JCM 3367</strain>
    </source>
</reference>
<dbReference type="EMBL" id="BAAARY010000001">
    <property type="protein sequence ID" value="GAA2512939.1"/>
    <property type="molecule type" value="Genomic_DNA"/>
</dbReference>
<feature type="transmembrane region" description="Helical" evidence="1">
    <location>
        <begin position="25"/>
        <end position="44"/>
    </location>
</feature>
<feature type="transmembrane region" description="Helical" evidence="1">
    <location>
        <begin position="347"/>
        <end position="366"/>
    </location>
</feature>
<evidence type="ECO:0000256" key="1">
    <source>
        <dbReference type="SAM" id="Phobius"/>
    </source>
</evidence>
<comment type="caution">
    <text evidence="2">The sequence shown here is derived from an EMBL/GenBank/DDBJ whole genome shotgun (WGS) entry which is preliminary data.</text>
</comment>
<organism evidence="2 3">
    <name type="scientific">Pilimelia columellifera subsp. columellifera</name>
    <dbReference type="NCBI Taxonomy" id="706583"/>
    <lineage>
        <taxon>Bacteria</taxon>
        <taxon>Bacillati</taxon>
        <taxon>Actinomycetota</taxon>
        <taxon>Actinomycetes</taxon>
        <taxon>Micromonosporales</taxon>
        <taxon>Micromonosporaceae</taxon>
        <taxon>Pilimelia</taxon>
    </lineage>
</organism>
<keyword evidence="1" id="KW-0812">Transmembrane</keyword>